<evidence type="ECO:0000313" key="2">
    <source>
        <dbReference type="EMBL" id="ONG55977.1"/>
    </source>
</evidence>
<accession>A0A1V2H4W3</accession>
<feature type="chain" id="PRO_5012505210" evidence="1">
    <location>
        <begin position="22"/>
        <end position="137"/>
    </location>
</feature>
<keyword evidence="1" id="KW-0732">Signal</keyword>
<gene>
    <name evidence="2" type="ORF">BKE38_07390</name>
</gene>
<dbReference type="Proteomes" id="UP000188879">
    <property type="component" value="Unassembled WGS sequence"/>
</dbReference>
<dbReference type="OrthoDB" id="7691610at2"/>
<protein>
    <submittedName>
        <fullName evidence="2">Uncharacterized protein</fullName>
    </submittedName>
</protein>
<evidence type="ECO:0000313" key="3">
    <source>
        <dbReference type="Proteomes" id="UP000188879"/>
    </source>
</evidence>
<name>A0A1V2H4W3_9PROT</name>
<evidence type="ECO:0000256" key="1">
    <source>
        <dbReference type="SAM" id="SignalP"/>
    </source>
</evidence>
<comment type="caution">
    <text evidence="2">The sequence shown here is derived from an EMBL/GenBank/DDBJ whole genome shotgun (WGS) entry which is preliminary data.</text>
</comment>
<proteinExistence type="predicted"/>
<sequence length="137" mass="13911">MSLRTPLLAAALLAVAVPAFAQAPAAQAPAGPTPEQLKTIYEAARNQQGVFEYCQAAGHIEASTVALQTRIMANLPKPQDTSGGEAAYARGKAGAIVVGPQSVTLAEAAKGQNSTEAALCQRMGDSVKQAGASLPPQ</sequence>
<dbReference type="NCBIfam" id="NF035933">
    <property type="entry name" value="ESAT6_1"/>
    <property type="match status" value="1"/>
</dbReference>
<organism evidence="2 3">
    <name type="scientific">Teichococcus deserti</name>
    <dbReference type="NCBI Taxonomy" id="1817963"/>
    <lineage>
        <taxon>Bacteria</taxon>
        <taxon>Pseudomonadati</taxon>
        <taxon>Pseudomonadota</taxon>
        <taxon>Alphaproteobacteria</taxon>
        <taxon>Acetobacterales</taxon>
        <taxon>Roseomonadaceae</taxon>
        <taxon>Roseomonas</taxon>
    </lineage>
</organism>
<feature type="signal peptide" evidence="1">
    <location>
        <begin position="1"/>
        <end position="21"/>
    </location>
</feature>
<reference evidence="2 3" key="1">
    <citation type="submission" date="2016-10" db="EMBL/GenBank/DDBJ databases">
        <title>Draft Genome sequence of Roseomonas sp. strain M3.</title>
        <authorList>
            <person name="Subhash Y."/>
            <person name="Lee S."/>
        </authorList>
    </citation>
    <scope>NUCLEOTIDE SEQUENCE [LARGE SCALE GENOMIC DNA]</scope>
    <source>
        <strain evidence="2 3">M3</strain>
    </source>
</reference>
<keyword evidence="3" id="KW-1185">Reference proteome</keyword>
<dbReference type="EMBL" id="MLCO01000059">
    <property type="protein sequence ID" value="ONG55977.1"/>
    <property type="molecule type" value="Genomic_DNA"/>
</dbReference>
<dbReference type="AlphaFoldDB" id="A0A1V2H4W3"/>
<dbReference type="RefSeq" id="WP_076956734.1">
    <property type="nucleotide sequence ID" value="NZ_MLCO01000059.1"/>
</dbReference>